<dbReference type="PANTHER" id="PTHR43137">
    <property type="entry name" value="DIHYDROOROTASE"/>
    <property type="match status" value="1"/>
</dbReference>
<dbReference type="UniPathway" id="UPA00070">
    <property type="reaction ID" value="UER00117"/>
</dbReference>
<dbReference type="Proteomes" id="UP000256424">
    <property type="component" value="Unassembled WGS sequence"/>
</dbReference>
<dbReference type="InterPro" id="IPR002195">
    <property type="entry name" value="Dihydroorotase_CS"/>
</dbReference>
<feature type="binding site" evidence="6">
    <location>
        <position position="188"/>
    </location>
    <ligand>
        <name>Zn(2+)</name>
        <dbReference type="ChEBI" id="CHEBI:29105"/>
        <label>2</label>
    </ligand>
</feature>
<comment type="similarity">
    <text evidence="6">Belongs to the metallo-dependent hydrolases superfamily. DHOase family. Class II DHOase subfamily.</text>
</comment>
<gene>
    <name evidence="6 8" type="primary">pyrC</name>
    <name evidence="8" type="ORF">CQA66_04965</name>
</gene>
<feature type="active site" evidence="6">
    <location>
        <position position="260"/>
    </location>
</feature>
<comment type="pathway">
    <text evidence="6">Pyrimidine metabolism; UMP biosynthesis via de novo pathway; (S)-dihydroorotate from bicarbonate: step 3/3.</text>
</comment>
<keyword evidence="2 6" id="KW-0479">Metal-binding</keyword>
<dbReference type="AlphaFoldDB" id="A0A3D8J5J0"/>
<dbReference type="Gene3D" id="3.20.20.140">
    <property type="entry name" value="Metal-dependent hydrolases"/>
    <property type="match status" value="1"/>
</dbReference>
<dbReference type="InterPro" id="IPR004721">
    <property type="entry name" value="DHOdimr"/>
</dbReference>
<comment type="catalytic activity">
    <reaction evidence="6">
        <text>(S)-dihydroorotate + H2O = N-carbamoyl-L-aspartate + H(+)</text>
        <dbReference type="Rhea" id="RHEA:24296"/>
        <dbReference type="ChEBI" id="CHEBI:15377"/>
        <dbReference type="ChEBI" id="CHEBI:15378"/>
        <dbReference type="ChEBI" id="CHEBI:30864"/>
        <dbReference type="ChEBI" id="CHEBI:32814"/>
        <dbReference type="EC" id="3.5.2.3"/>
    </reaction>
</comment>
<dbReference type="PROSITE" id="PS00483">
    <property type="entry name" value="DIHYDROOROTASE_2"/>
    <property type="match status" value="1"/>
</dbReference>
<keyword evidence="3 6" id="KW-0378">Hydrolase</keyword>
<feature type="binding site" evidence="6">
    <location>
        <position position="264"/>
    </location>
    <ligand>
        <name>substrate</name>
    </ligand>
</feature>
<feature type="binding site" evidence="6">
    <location>
        <begin position="15"/>
        <end position="17"/>
    </location>
    <ligand>
        <name>substrate</name>
    </ligand>
</feature>
<accession>A0A3D8J5J0</accession>
<dbReference type="NCBIfam" id="TIGR00856">
    <property type="entry name" value="pyrC_dimer"/>
    <property type="match status" value="1"/>
</dbReference>
<evidence type="ECO:0000256" key="7">
    <source>
        <dbReference type="NCBIfam" id="TIGR00856"/>
    </source>
</evidence>
<evidence type="ECO:0000256" key="2">
    <source>
        <dbReference type="ARBA" id="ARBA00022723"/>
    </source>
</evidence>
<feature type="binding site" description="via carbamate group" evidence="6">
    <location>
        <position position="115"/>
    </location>
    <ligand>
        <name>Zn(2+)</name>
        <dbReference type="ChEBI" id="CHEBI:29105"/>
        <label>1</label>
    </ligand>
</feature>
<feature type="binding site" evidence="6">
    <location>
        <position position="15"/>
    </location>
    <ligand>
        <name>Zn(2+)</name>
        <dbReference type="ChEBI" id="CHEBI:29105"/>
        <label>1</label>
    </ligand>
</feature>
<dbReference type="EMBL" id="NXLW01000007">
    <property type="protein sequence ID" value="RDU72415.1"/>
    <property type="molecule type" value="Genomic_DNA"/>
</dbReference>
<comment type="subunit">
    <text evidence="6">Homodimer.</text>
</comment>
<comment type="function">
    <text evidence="1 6">Catalyzes the reversible cyclization of carbamoyl aspartate to dihydroorotate.</text>
</comment>
<protein>
    <recommendedName>
        <fullName evidence="6 7">Dihydroorotase</fullName>
        <shortName evidence="6">DHOase</shortName>
        <ecNumber evidence="6 7">3.5.2.3</ecNumber>
    </recommendedName>
</protein>
<feature type="binding site" description="via carbamate group" evidence="6">
    <location>
        <position position="115"/>
    </location>
    <ligand>
        <name>Zn(2+)</name>
        <dbReference type="ChEBI" id="CHEBI:29105"/>
        <label>2</label>
    </ligand>
</feature>
<name>A0A3D8J5J0_9HELI</name>
<dbReference type="PANTHER" id="PTHR43137:SF1">
    <property type="entry name" value="DIHYDROOROTASE"/>
    <property type="match status" value="1"/>
</dbReference>
<dbReference type="GO" id="GO:0004151">
    <property type="term" value="F:dihydroorotase activity"/>
    <property type="evidence" value="ECO:0007669"/>
    <property type="project" value="UniProtKB-UniRule"/>
</dbReference>
<dbReference type="HAMAP" id="MF_00219">
    <property type="entry name" value="PyrC_classII"/>
    <property type="match status" value="1"/>
</dbReference>
<feature type="binding site" evidence="6">
    <location>
        <position position="154"/>
    </location>
    <ligand>
        <name>substrate</name>
    </ligand>
</feature>
<evidence type="ECO:0000256" key="4">
    <source>
        <dbReference type="ARBA" id="ARBA00022833"/>
    </source>
</evidence>
<comment type="caution">
    <text evidence="8">The sequence shown here is derived from an EMBL/GenBank/DDBJ whole genome shotgun (WGS) entry which is preliminary data.</text>
</comment>
<dbReference type="OrthoDB" id="9808095at2"/>
<evidence type="ECO:0000313" key="8">
    <source>
        <dbReference type="EMBL" id="RDU72415.1"/>
    </source>
</evidence>
<dbReference type="InterPro" id="IPR032466">
    <property type="entry name" value="Metal_Hydrolase"/>
</dbReference>
<dbReference type="GO" id="GO:0044205">
    <property type="term" value="P:'de novo' UMP biosynthetic process"/>
    <property type="evidence" value="ECO:0007669"/>
    <property type="project" value="UniProtKB-UniRule"/>
</dbReference>
<keyword evidence="9" id="KW-1185">Reference proteome</keyword>
<feature type="binding site" evidence="6">
    <location>
        <position position="274"/>
    </location>
    <ligand>
        <name>substrate</name>
    </ligand>
</feature>
<comment type="cofactor">
    <cofactor evidence="6">
        <name>Zn(2+)</name>
        <dbReference type="ChEBI" id="CHEBI:29105"/>
    </cofactor>
    <text evidence="6">Binds 2 Zn(2+) ions per subunit.</text>
</comment>
<dbReference type="RefSeq" id="WP_104762806.1">
    <property type="nucleotide sequence ID" value="NZ_FZPM01000009.1"/>
</dbReference>
<evidence type="ECO:0000256" key="3">
    <source>
        <dbReference type="ARBA" id="ARBA00022801"/>
    </source>
</evidence>
<feature type="binding site" evidence="6">
    <location>
        <position position="260"/>
    </location>
    <ligand>
        <name>Zn(2+)</name>
        <dbReference type="ChEBI" id="CHEBI:29105"/>
        <label>1</label>
    </ligand>
</feature>
<evidence type="ECO:0000256" key="5">
    <source>
        <dbReference type="ARBA" id="ARBA00022975"/>
    </source>
</evidence>
<evidence type="ECO:0000313" key="9">
    <source>
        <dbReference type="Proteomes" id="UP000256424"/>
    </source>
</evidence>
<dbReference type="GO" id="GO:0006207">
    <property type="term" value="P:'de novo' pyrimidine nucleobase biosynthetic process"/>
    <property type="evidence" value="ECO:0007669"/>
    <property type="project" value="TreeGrafter"/>
</dbReference>
<proteinExistence type="inferred from homology"/>
<keyword evidence="5 6" id="KW-0665">Pyrimidine biosynthesis</keyword>
<evidence type="ECO:0000256" key="1">
    <source>
        <dbReference type="ARBA" id="ARBA00002368"/>
    </source>
</evidence>
<feature type="binding site" evidence="6">
    <location>
        <position position="13"/>
    </location>
    <ligand>
        <name>Zn(2+)</name>
        <dbReference type="ChEBI" id="CHEBI:29105"/>
        <label>1</label>
    </ligand>
</feature>
<feature type="modified residue" description="N6-carboxylysine" evidence="6">
    <location>
        <position position="115"/>
    </location>
</feature>
<dbReference type="EC" id="3.5.2.3" evidence="6 7"/>
<dbReference type="PIRSF" id="PIRSF001237">
    <property type="entry name" value="DHOdimr"/>
    <property type="match status" value="1"/>
</dbReference>
<dbReference type="GO" id="GO:0005829">
    <property type="term" value="C:cytosol"/>
    <property type="evidence" value="ECO:0007669"/>
    <property type="project" value="TreeGrafter"/>
</dbReference>
<dbReference type="GO" id="GO:0008270">
    <property type="term" value="F:zinc ion binding"/>
    <property type="evidence" value="ECO:0007669"/>
    <property type="project" value="UniProtKB-UniRule"/>
</dbReference>
<sequence>MQTLSLYNPLDMHIHLRQERVLESILPFSARNFSLVLAMPNLTPPLTSVDSVLHYQEEIRRLAHSHCHITGDDRQMVFHDSCTQHFIPFMSLFISDSLTIQELHKAYRHGIKVLKLYPKGSTTNSDNGVSEILTPDFLRLLEEAQNLNMILSIHGESAGFSMYREREFLCVFEELARSFPRLRIIIEHLSDRHSLESIHKYPNLFGTITLHHALLTLDDILGGKLNPFAFCKPIVKTPQDRDAILEAMLCADSKISFGSDSAPHSIEAKRSGAAGIFSAPLLLESLATLFAKHNKLENLQSFISDNGMRIYDISLPFTKVVILENGRPLQPHSAMLNTPDGDISVFSPSFSLEYRIKEIAIYPRESDKHKLSNQQIPKE</sequence>
<feature type="binding site" evidence="6">
    <location>
        <position position="154"/>
    </location>
    <ligand>
        <name>Zn(2+)</name>
        <dbReference type="ChEBI" id="CHEBI:29105"/>
        <label>2</label>
    </ligand>
</feature>
<organism evidence="8 9">
    <name type="scientific">Helicobacter aurati</name>
    <dbReference type="NCBI Taxonomy" id="137778"/>
    <lineage>
        <taxon>Bacteria</taxon>
        <taxon>Pseudomonadati</taxon>
        <taxon>Campylobacterota</taxon>
        <taxon>Epsilonproteobacteria</taxon>
        <taxon>Campylobacterales</taxon>
        <taxon>Helicobacteraceae</taxon>
        <taxon>Helicobacter</taxon>
    </lineage>
</organism>
<comment type="caution">
    <text evidence="6">Lacks conserved residue(s) required for the propagation of feature annotation.</text>
</comment>
<keyword evidence="4 6" id="KW-0862">Zinc</keyword>
<reference evidence="8 9" key="1">
    <citation type="submission" date="2018-04" db="EMBL/GenBank/DDBJ databases">
        <title>Novel Campyloabacter and Helicobacter Species and Strains.</title>
        <authorList>
            <person name="Mannion A.J."/>
            <person name="Shen Z."/>
            <person name="Fox J.G."/>
        </authorList>
    </citation>
    <scope>NUCLEOTIDE SEQUENCE [LARGE SCALE GENOMIC DNA]</scope>
    <source>
        <strain evidence="8 9">MIT 97-5075</strain>
    </source>
</reference>
<feature type="binding site" evidence="6">
    <location>
        <position position="41"/>
    </location>
    <ligand>
        <name>substrate</name>
    </ligand>
</feature>
<dbReference type="SUPFAM" id="SSF51556">
    <property type="entry name" value="Metallo-dependent hydrolases"/>
    <property type="match status" value="1"/>
</dbReference>
<evidence type="ECO:0000256" key="6">
    <source>
        <dbReference type="HAMAP-Rule" id="MF_00219"/>
    </source>
</evidence>